<accession>A0A017TD30</accession>
<reference evidence="2 3" key="1">
    <citation type="submission" date="2013-05" db="EMBL/GenBank/DDBJ databases">
        <title>Genome assembly of Chondromyces apiculatus DSM 436.</title>
        <authorList>
            <person name="Sharma G."/>
            <person name="Khatri I."/>
            <person name="Kaur C."/>
            <person name="Mayilraj S."/>
            <person name="Subramanian S."/>
        </authorList>
    </citation>
    <scope>NUCLEOTIDE SEQUENCE [LARGE SCALE GENOMIC DNA]</scope>
    <source>
        <strain evidence="2 3">DSM 436</strain>
    </source>
</reference>
<protein>
    <submittedName>
        <fullName evidence="2">HEAT repeat protein</fullName>
    </submittedName>
</protein>
<evidence type="ECO:0000256" key="1">
    <source>
        <dbReference type="SAM" id="MobiDB-lite"/>
    </source>
</evidence>
<evidence type="ECO:0000313" key="2">
    <source>
        <dbReference type="EMBL" id="EYF06832.1"/>
    </source>
</evidence>
<name>A0A017TD30_9BACT</name>
<gene>
    <name evidence="2" type="ORF">CAP_1529</name>
</gene>
<dbReference type="AlphaFoldDB" id="A0A017TD30"/>
<organism evidence="2 3">
    <name type="scientific">Chondromyces apiculatus DSM 436</name>
    <dbReference type="NCBI Taxonomy" id="1192034"/>
    <lineage>
        <taxon>Bacteria</taxon>
        <taxon>Pseudomonadati</taxon>
        <taxon>Myxococcota</taxon>
        <taxon>Polyangia</taxon>
        <taxon>Polyangiales</taxon>
        <taxon>Polyangiaceae</taxon>
        <taxon>Chondromyces</taxon>
    </lineage>
</organism>
<feature type="region of interest" description="Disordered" evidence="1">
    <location>
        <begin position="311"/>
        <end position="335"/>
    </location>
</feature>
<dbReference type="Proteomes" id="UP000019678">
    <property type="component" value="Unassembled WGS sequence"/>
</dbReference>
<dbReference type="OrthoDB" id="8089803at2"/>
<dbReference type="EMBL" id="ASRX01000014">
    <property type="protein sequence ID" value="EYF06832.1"/>
    <property type="molecule type" value="Genomic_DNA"/>
</dbReference>
<proteinExistence type="predicted"/>
<dbReference type="InterPro" id="IPR011959">
    <property type="entry name" value="CHP02270"/>
</dbReference>
<comment type="caution">
    <text evidence="2">The sequence shown here is derived from an EMBL/GenBank/DDBJ whole genome shotgun (WGS) entry which is preliminary data.</text>
</comment>
<dbReference type="InterPro" id="IPR011989">
    <property type="entry name" value="ARM-like"/>
</dbReference>
<keyword evidence="3" id="KW-1185">Reference proteome</keyword>
<dbReference type="STRING" id="1192034.CAP_1529"/>
<dbReference type="RefSeq" id="WP_044239204.1">
    <property type="nucleotide sequence ID" value="NZ_ASRX01000014.1"/>
</dbReference>
<dbReference type="Gene3D" id="1.25.10.10">
    <property type="entry name" value="Leucine-rich Repeat Variant"/>
    <property type="match status" value="1"/>
</dbReference>
<sequence>MTLTTIEEDVCEEHARQATFLWLLRDAAVRDAAYDLTDLAELDDRLEAHLDGLRLAGDVGWEACASLLAEPEGGEIFAAAVLAVDRWDLRGVARALDLGAGAPDLARGFASALGWTPLPRVKRLLPGLLAARCPPALHWLGIAACAAHRHDPGTPLGYALFSEHPTLRARALRLAGELGRANLLPDIQQALTADSDVVRFWATWSAALLGDPAAARPLFRFATAGGRHAERAADLAMRRMDPAAAATWLYSLASTSPDPRVPLAAASALGDPALVPWLLEQMSSPALARLAGLAFTLITGLDLAAEKLDQKPPEGFQAGPTDDPADENVSLDPDESLPFPDPAALAAWWRTHAPQFKRGTRHLLGHPLTPEHLERVLRTASQPARAAAALELSIRHRGRPLFEIRAPGLQQAQALAAR</sequence>
<dbReference type="eggNOG" id="COG1413">
    <property type="taxonomic scope" value="Bacteria"/>
</dbReference>
<dbReference type="SUPFAM" id="SSF48371">
    <property type="entry name" value="ARM repeat"/>
    <property type="match status" value="1"/>
</dbReference>
<evidence type="ECO:0000313" key="3">
    <source>
        <dbReference type="Proteomes" id="UP000019678"/>
    </source>
</evidence>
<dbReference type="Pfam" id="PF13646">
    <property type="entry name" value="HEAT_2"/>
    <property type="match status" value="1"/>
</dbReference>
<dbReference type="NCBIfam" id="TIGR02270">
    <property type="entry name" value="TIGR02270 family protein"/>
    <property type="match status" value="1"/>
</dbReference>
<dbReference type="InterPro" id="IPR016024">
    <property type="entry name" value="ARM-type_fold"/>
</dbReference>